<dbReference type="GeneID" id="66349768"/>
<dbReference type="AlphaFoldDB" id="A0A2G4R9D3"/>
<organism evidence="1 2">
    <name type="scientific">Acetobacter pomorum</name>
    <dbReference type="NCBI Taxonomy" id="65959"/>
    <lineage>
        <taxon>Bacteria</taxon>
        <taxon>Pseudomonadati</taxon>
        <taxon>Pseudomonadota</taxon>
        <taxon>Alphaproteobacteria</taxon>
        <taxon>Acetobacterales</taxon>
        <taxon>Acetobacteraceae</taxon>
        <taxon>Acetobacter</taxon>
    </lineage>
</organism>
<protein>
    <submittedName>
        <fullName evidence="1">Uncharacterized protein</fullName>
    </submittedName>
</protein>
<accession>A0A2G4R9D3</accession>
<reference evidence="1 2" key="1">
    <citation type="submission" date="2017-10" db="EMBL/GenBank/DDBJ databases">
        <title>Genomic analysis of the genus Acetobacter.</title>
        <authorList>
            <person name="Kim K.H."/>
            <person name="Chun B.H."/>
            <person name="Son A.R."/>
            <person name="Jeon C.O."/>
        </authorList>
    </citation>
    <scope>NUCLEOTIDE SEQUENCE [LARGE SCALE GENOMIC DNA]</scope>
    <source>
        <strain evidence="1 2">LHT 2458</strain>
    </source>
</reference>
<comment type="caution">
    <text evidence="1">The sequence shown here is derived from an EMBL/GenBank/DDBJ whole genome shotgun (WGS) entry which is preliminary data.</text>
</comment>
<evidence type="ECO:0000313" key="2">
    <source>
        <dbReference type="Proteomes" id="UP000228751"/>
    </source>
</evidence>
<dbReference type="EMBL" id="PEBQ01000164">
    <property type="protein sequence ID" value="PHY93174.1"/>
    <property type="molecule type" value="Genomic_DNA"/>
</dbReference>
<proteinExistence type="predicted"/>
<gene>
    <name evidence="1" type="ORF">CSR02_12860</name>
</gene>
<dbReference type="Proteomes" id="UP000228751">
    <property type="component" value="Unassembled WGS sequence"/>
</dbReference>
<dbReference type="RefSeq" id="WP_099541922.1">
    <property type="nucleotide sequence ID" value="NZ_PEBQ01000164.1"/>
</dbReference>
<evidence type="ECO:0000313" key="1">
    <source>
        <dbReference type="EMBL" id="PHY93174.1"/>
    </source>
</evidence>
<name>A0A2G4R9D3_9PROT</name>
<keyword evidence="2" id="KW-1185">Reference proteome</keyword>
<sequence>MKKTKNRDMVKIDRDEALALLDLVDESIRWSSVSMMDLDRYGAASNAMWALVNMIAGKQDVAKDLSKKAKKHYAVYCKKHEKKAKKS</sequence>